<feature type="transmembrane region" description="Helical" evidence="1">
    <location>
        <begin position="144"/>
        <end position="172"/>
    </location>
</feature>
<keyword evidence="3" id="KW-1185">Reference proteome</keyword>
<name>A0A6A6EVH2_9PEZI</name>
<reference evidence="2" key="1">
    <citation type="journal article" date="2020" name="Stud. Mycol.">
        <title>101 Dothideomycetes genomes: a test case for predicting lifestyles and emergence of pathogens.</title>
        <authorList>
            <person name="Haridas S."/>
            <person name="Albert R."/>
            <person name="Binder M."/>
            <person name="Bloem J."/>
            <person name="Labutti K."/>
            <person name="Salamov A."/>
            <person name="Andreopoulos B."/>
            <person name="Baker S."/>
            <person name="Barry K."/>
            <person name="Bills G."/>
            <person name="Bluhm B."/>
            <person name="Cannon C."/>
            <person name="Castanera R."/>
            <person name="Culley D."/>
            <person name="Daum C."/>
            <person name="Ezra D."/>
            <person name="Gonzalez J."/>
            <person name="Henrissat B."/>
            <person name="Kuo A."/>
            <person name="Liang C."/>
            <person name="Lipzen A."/>
            <person name="Lutzoni F."/>
            <person name="Magnuson J."/>
            <person name="Mondo S."/>
            <person name="Nolan M."/>
            <person name="Ohm R."/>
            <person name="Pangilinan J."/>
            <person name="Park H.-J."/>
            <person name="Ramirez L."/>
            <person name="Alfaro M."/>
            <person name="Sun H."/>
            <person name="Tritt A."/>
            <person name="Yoshinaga Y."/>
            <person name="Zwiers L.-H."/>
            <person name="Turgeon B."/>
            <person name="Goodwin S."/>
            <person name="Spatafora J."/>
            <person name="Crous P."/>
            <person name="Grigoriev I."/>
        </authorList>
    </citation>
    <scope>NUCLEOTIDE SEQUENCE</scope>
    <source>
        <strain evidence="2">CBS 207.26</strain>
    </source>
</reference>
<evidence type="ECO:0000313" key="3">
    <source>
        <dbReference type="Proteomes" id="UP000800200"/>
    </source>
</evidence>
<dbReference type="EMBL" id="ML994610">
    <property type="protein sequence ID" value="KAF2195013.1"/>
    <property type="molecule type" value="Genomic_DNA"/>
</dbReference>
<feature type="transmembrane region" description="Helical" evidence="1">
    <location>
        <begin position="33"/>
        <end position="54"/>
    </location>
</feature>
<organism evidence="2 3">
    <name type="scientific">Zopfia rhizophila CBS 207.26</name>
    <dbReference type="NCBI Taxonomy" id="1314779"/>
    <lineage>
        <taxon>Eukaryota</taxon>
        <taxon>Fungi</taxon>
        <taxon>Dikarya</taxon>
        <taxon>Ascomycota</taxon>
        <taxon>Pezizomycotina</taxon>
        <taxon>Dothideomycetes</taxon>
        <taxon>Dothideomycetes incertae sedis</taxon>
        <taxon>Zopfiaceae</taxon>
        <taxon>Zopfia</taxon>
    </lineage>
</organism>
<keyword evidence="1" id="KW-1133">Transmembrane helix</keyword>
<sequence length="356" mass="39404">MAPRRGGGGGGIRTGGSSASCPGAFQGYNSVTIPYFVCWCIMFLVAVGTLYAMSSIKKKYPHAKRLLGWLYGTTLLFYVIVYALRIIGTILQECDTTSMRSYYNFVIAWSIFFLLANFMLLCIVLHGVNTALRNMLGHNPKFLSIIYGVVLAFMFILNAAYIGLSSYNIWAIYGGSRIRARFRIQQANQLAVAYYVFYLLIVFLATAGMIVSIVQMRSRRMVTGSLTGGIIVLAFSMIIWVIFILAQVAASLSRVLLQREVNTAFHWIELGFQAIAMIAILFIAKSRALAQAPDSHGQPVMYQNPGYPNGGAPAQPVYNPVTVPAPQQQYNTYAYNGGNGTQTTYQQPVYNQMPNK</sequence>
<dbReference type="OrthoDB" id="3783050at2759"/>
<feature type="transmembrane region" description="Helical" evidence="1">
    <location>
        <begin position="107"/>
        <end position="132"/>
    </location>
</feature>
<evidence type="ECO:0000313" key="2">
    <source>
        <dbReference type="EMBL" id="KAF2195013.1"/>
    </source>
</evidence>
<keyword evidence="1" id="KW-0812">Transmembrane</keyword>
<protein>
    <submittedName>
        <fullName evidence="2">Uncharacterized protein</fullName>
    </submittedName>
</protein>
<accession>A0A6A6EVH2</accession>
<feature type="transmembrane region" description="Helical" evidence="1">
    <location>
        <begin position="226"/>
        <end position="252"/>
    </location>
</feature>
<keyword evidence="1" id="KW-0472">Membrane</keyword>
<dbReference type="AlphaFoldDB" id="A0A6A6EVH2"/>
<feature type="transmembrane region" description="Helical" evidence="1">
    <location>
        <begin position="264"/>
        <end position="284"/>
    </location>
</feature>
<feature type="transmembrane region" description="Helical" evidence="1">
    <location>
        <begin position="66"/>
        <end position="87"/>
    </location>
</feature>
<proteinExistence type="predicted"/>
<feature type="transmembrane region" description="Helical" evidence="1">
    <location>
        <begin position="192"/>
        <end position="214"/>
    </location>
</feature>
<dbReference type="Proteomes" id="UP000800200">
    <property type="component" value="Unassembled WGS sequence"/>
</dbReference>
<gene>
    <name evidence="2" type="ORF">K469DRAFT_743704</name>
</gene>
<evidence type="ECO:0000256" key="1">
    <source>
        <dbReference type="SAM" id="Phobius"/>
    </source>
</evidence>